<sequence>MTTRRGGHPTIQMTDEQQDDDLSGNFMNNTSGLGPSQEESIVDQFSFDQRNLGHVGDRRIQTSPLAISSPFQQSSSQPFVRPDNDARGFLQKYSTPVTASKRQLTFGISPVSPLLQPDSRTHNHGHVAGATLNGSPRKTGLSFLAPPQPPTPAGSPFDTVSTKHTQWRFEFPTTWQEFEQRGIQYFGINGANLSSLGGQPPPPETARLVTPVDPKFPKSGISNPGWSDLQLRRIAFLPNTLRLDASSLTGEIIYFLRQFGVSFDDMIARASTSDTEVSWECHRKRLKERETQYRQTCKGGWARGFRVRLKGKMTEDSKPRLIGPDAFTEEQYLFNVCWNVDVNSQTMWPPVGPSARYPLPPPQIDPAIEKMLKDESMIVPDFNWLRAKYSRTSLPPAQSIASQEGFRATVSGEEEETAQFPSSSKWIQSSEAAPSSLVTPAKWTLQPTTVIDDQLVYIFGEPIPRYPHVHDGWQGPSTVIIGTGYCEMQDRYTYRTPHLIPPHVQSLMAQAKNATDRWRASKLPRGQAASLPSAESIQASNSFGIGSSDRYLENPGASQQSFMVSNVQSYQNTSSSQYESLDSLIDEVVNGQGDNIMPSSNVRTILSEDDQIRSLRNSNRAVYPASSQSRAEFQGQTHRQSDISLQRMPSHLGTDSLLSGQDFGMPHGMGTDSLLSGQDFGMPHGMGTDSLLSGQDFGMPHGKGHGPSFHHSFVVSRTQSNQMAQSGGEEQGLEFFGTSSTSEIHSRSGMGLDSGAYAAERLGPVDGFANRGMEGFNSDSTDVGSLGAMMRPGPFTGNPFDPRASSQSIRPTLSDGTVGRGDLVVGGIREESPGEFVRFWSASGLAQQPEAER</sequence>
<dbReference type="EMBL" id="SNSC02000019">
    <property type="protein sequence ID" value="TID15865.1"/>
    <property type="molecule type" value="Genomic_DNA"/>
</dbReference>
<evidence type="ECO:0000313" key="3">
    <source>
        <dbReference type="Proteomes" id="UP000298493"/>
    </source>
</evidence>
<feature type="region of interest" description="Disordered" evidence="1">
    <location>
        <begin position="797"/>
        <end position="820"/>
    </location>
</feature>
<feature type="compositionally biased region" description="Polar residues" evidence="1">
    <location>
        <begin position="804"/>
        <end position="815"/>
    </location>
</feature>
<proteinExistence type="predicted"/>
<name>A0A4Z1NJN6_9PEZI</name>
<feature type="compositionally biased region" description="Polar residues" evidence="1">
    <location>
        <begin position="25"/>
        <end position="38"/>
    </location>
</feature>
<organism evidence="2 3">
    <name type="scientific">Venturia nashicola</name>
    <dbReference type="NCBI Taxonomy" id="86259"/>
    <lineage>
        <taxon>Eukaryota</taxon>
        <taxon>Fungi</taxon>
        <taxon>Dikarya</taxon>
        <taxon>Ascomycota</taxon>
        <taxon>Pezizomycotina</taxon>
        <taxon>Dothideomycetes</taxon>
        <taxon>Pleosporomycetidae</taxon>
        <taxon>Venturiales</taxon>
        <taxon>Venturiaceae</taxon>
        <taxon>Venturia</taxon>
    </lineage>
</organism>
<accession>A0A4Z1NJN6</accession>
<gene>
    <name evidence="2" type="ORF">E6O75_ATG08923</name>
</gene>
<evidence type="ECO:0000256" key="1">
    <source>
        <dbReference type="SAM" id="MobiDB-lite"/>
    </source>
</evidence>
<reference evidence="2 3" key="1">
    <citation type="submission" date="2019-04" db="EMBL/GenBank/DDBJ databases">
        <title>High contiguity whole genome sequence and gene annotation resource for two Venturia nashicola isolates.</title>
        <authorList>
            <person name="Prokchorchik M."/>
            <person name="Won K."/>
            <person name="Lee Y."/>
            <person name="Choi E.D."/>
            <person name="Segonzac C."/>
            <person name="Sohn K.H."/>
        </authorList>
    </citation>
    <scope>NUCLEOTIDE SEQUENCE [LARGE SCALE GENOMIC DNA]</scope>
    <source>
        <strain evidence="2 3">PRI2</strain>
    </source>
</reference>
<dbReference type="AlphaFoldDB" id="A0A4Z1NJN6"/>
<protein>
    <submittedName>
        <fullName evidence="2">Uncharacterized protein</fullName>
    </submittedName>
</protein>
<dbReference type="Proteomes" id="UP000298493">
    <property type="component" value="Unassembled WGS sequence"/>
</dbReference>
<evidence type="ECO:0000313" key="2">
    <source>
        <dbReference type="EMBL" id="TID15865.1"/>
    </source>
</evidence>
<keyword evidence="3" id="KW-1185">Reference proteome</keyword>
<feature type="region of interest" description="Disordered" evidence="1">
    <location>
        <begin position="1"/>
        <end position="38"/>
    </location>
</feature>
<comment type="caution">
    <text evidence="2">The sequence shown here is derived from an EMBL/GenBank/DDBJ whole genome shotgun (WGS) entry which is preliminary data.</text>
</comment>